<comment type="caution">
    <text evidence="1">The sequence shown here is derived from an EMBL/GenBank/DDBJ whole genome shotgun (WGS) entry which is preliminary data.</text>
</comment>
<accession>A0A5J4RJ33</accession>
<gene>
    <name evidence="1" type="ORF">EZS27_018019</name>
</gene>
<protein>
    <submittedName>
        <fullName evidence="1">DNA replication and repair protein RecF</fullName>
    </submittedName>
</protein>
<reference evidence="1" key="1">
    <citation type="submission" date="2019-03" db="EMBL/GenBank/DDBJ databases">
        <title>Single cell metagenomics reveals metabolic interactions within the superorganism composed of flagellate Streblomastix strix and complex community of Bacteroidetes bacteria on its surface.</title>
        <authorList>
            <person name="Treitli S.C."/>
            <person name="Kolisko M."/>
            <person name="Husnik F."/>
            <person name="Keeling P."/>
            <person name="Hampl V."/>
        </authorList>
    </citation>
    <scope>NUCLEOTIDE SEQUENCE</scope>
    <source>
        <strain evidence="1">STM</strain>
    </source>
</reference>
<dbReference type="EMBL" id="SNRY01001095">
    <property type="protein sequence ID" value="KAA6333592.1"/>
    <property type="molecule type" value="Genomic_DNA"/>
</dbReference>
<proteinExistence type="predicted"/>
<dbReference type="AlphaFoldDB" id="A0A5J4RJ33"/>
<evidence type="ECO:0000313" key="1">
    <source>
        <dbReference type="EMBL" id="KAA6333592.1"/>
    </source>
</evidence>
<feature type="non-terminal residue" evidence="1">
    <location>
        <position position="1"/>
    </location>
</feature>
<organism evidence="1">
    <name type="scientific">termite gut metagenome</name>
    <dbReference type="NCBI Taxonomy" id="433724"/>
    <lineage>
        <taxon>unclassified sequences</taxon>
        <taxon>metagenomes</taxon>
        <taxon>organismal metagenomes</taxon>
    </lineage>
</organism>
<name>A0A5J4RJ33_9ZZZZ</name>
<sequence length="61" mass="7059">ASRVEEIIKLVASNRFGQIFITDTNREHLDRILPKAGSDYKVFQVDKGAIYEMKEEDNETE</sequence>